<evidence type="ECO:0000313" key="3">
    <source>
        <dbReference type="EMBL" id="EFB1700660.1"/>
    </source>
</evidence>
<dbReference type="EMBL" id="AASDBN010000094">
    <property type="protein sequence ID" value="EFB1700660.1"/>
    <property type="molecule type" value="Genomic_DNA"/>
</dbReference>
<evidence type="ECO:0000256" key="1">
    <source>
        <dbReference type="SAM" id="SignalP"/>
    </source>
</evidence>
<evidence type="ECO:0000313" key="7">
    <source>
        <dbReference type="Proteomes" id="UP000533284"/>
    </source>
</evidence>
<dbReference type="EMBL" id="AASFMQ010000053">
    <property type="protein sequence ID" value="EFB3617973.1"/>
    <property type="molecule type" value="Genomic_DNA"/>
</dbReference>
<evidence type="ECO:0000313" key="4">
    <source>
        <dbReference type="EMBL" id="EFB3617973.1"/>
    </source>
</evidence>
<dbReference type="Proteomes" id="UP000533284">
    <property type="component" value="Unassembled WGS sequence"/>
</dbReference>
<reference evidence="5 6" key="2">
    <citation type="submission" date="2019-12" db="EMBL/GenBank/DDBJ databases">
        <authorList>
            <consortium name="GenomeTrakr network: Whole genome sequencing for foodborne pathogen traceback"/>
        </authorList>
    </citation>
    <scope>NUCLEOTIDE SEQUENCE [LARGE SCALE GENOMIC DNA]</scope>
    <source>
        <strain evidence="3 7">PSU-1847</strain>
        <strain evidence="4 8">PSU-1859</strain>
        <strain evidence="5 6">PSU-2243</strain>
    </source>
</reference>
<dbReference type="EMBL" id="AASWIS010000105">
    <property type="protein sequence ID" value="EFH5895836.1"/>
    <property type="molecule type" value="Genomic_DNA"/>
</dbReference>
<dbReference type="EMBL" id="MG904991">
    <property type="protein sequence ID" value="AWU47625.1"/>
    <property type="molecule type" value="Genomic_DNA"/>
</dbReference>
<dbReference type="AlphaFoldDB" id="A0A3S7M9J4"/>
<dbReference type="Proteomes" id="UP000531813">
    <property type="component" value="Unassembled WGS sequence"/>
</dbReference>
<evidence type="ECO:0000313" key="5">
    <source>
        <dbReference type="EMBL" id="EFH5895836.1"/>
    </source>
</evidence>
<evidence type="ECO:0000313" key="8">
    <source>
        <dbReference type="Proteomes" id="UP000543252"/>
    </source>
</evidence>
<protein>
    <submittedName>
        <fullName evidence="5">Conjugal transfer pilus assembly protein TraU</fullName>
    </submittedName>
    <submittedName>
        <fullName evidence="3">Conjugal transfer protein TraU</fullName>
    </submittedName>
    <submittedName>
        <fullName evidence="2">TraU protein</fullName>
    </submittedName>
</protein>
<dbReference type="NCBIfam" id="NF010297">
    <property type="entry name" value="PRK13737.1"/>
    <property type="match status" value="1"/>
</dbReference>
<keyword evidence="1" id="KW-0732">Signal</keyword>
<sequence length="379" mass="42201">MKRSLWLLMLFLLAGHVPAASADSACERRFVNPITDICWSCIFPLSLGSIKVSQGKVPDTANPSMPIQICPAPPPLFRRIGLAIGYWEPMALTDVTRSPGCMVNLGFSLPAFGKTAQGTAKKDEKQVNGAFYHVHWYKYPLTYWLNIITSLGCLEGGDLDIAYLSEIDPTWTDSSLTTILNPEAVIFANPIAQGACAADAIASAFNMPIDALFWCAGSQGSMYPFNGWVSNESSPLQSSLLVSERMAFKLHRQGMIMETIGKNNAVCNEYPSPILPKERWRYQMVNMYPDSGQCHPFGRSVTRWETGKNPPNTKKNFGYPHVQPDRQYHALLPVYFFLDSRWSGFMGKNKLADVCEWLHLLVVYHAGRYAGFNQVPAGI</sequence>
<gene>
    <name evidence="2" type="primary">traU</name>
    <name evidence="3" type="ORF">FJQ40_25475</name>
    <name evidence="4" type="ORF">FPS11_24270</name>
    <name evidence="5" type="ORF">GOP25_27490</name>
</gene>
<name>A0A3S7M9J4_ECOLX</name>
<feature type="signal peptide" evidence="1">
    <location>
        <begin position="1"/>
        <end position="22"/>
    </location>
</feature>
<feature type="chain" id="PRO_5036344983" evidence="1">
    <location>
        <begin position="23"/>
        <end position="379"/>
    </location>
</feature>
<evidence type="ECO:0000313" key="2">
    <source>
        <dbReference type="EMBL" id="AWU47625.1"/>
    </source>
</evidence>
<accession>A0A3S7M9J4</accession>
<geneLocation type="plasmid" evidence="2">
    <name>p14ODK88</name>
</geneLocation>
<proteinExistence type="predicted"/>
<keyword evidence="2" id="KW-0614">Plasmid</keyword>
<dbReference type="Proteomes" id="UP000543252">
    <property type="component" value="Unassembled WGS sequence"/>
</dbReference>
<organism evidence="2">
    <name type="scientific">Escherichia coli</name>
    <dbReference type="NCBI Taxonomy" id="562"/>
    <lineage>
        <taxon>Bacteria</taxon>
        <taxon>Pseudomonadati</taxon>
        <taxon>Pseudomonadota</taxon>
        <taxon>Gammaproteobacteria</taxon>
        <taxon>Enterobacterales</taxon>
        <taxon>Enterobacteriaceae</taxon>
        <taxon>Escherichia</taxon>
    </lineage>
</organism>
<reference evidence="2" key="1">
    <citation type="submission" date="2018-02" db="EMBL/GenBank/DDBJ databases">
        <title>Multidrug Resistance Plasmids in Enterovirulent Escherichia coli Strains from Pigs in Switzerland.</title>
        <authorList>
            <person name="Brilhante M."/>
            <person name="Perreten V."/>
            <person name="Dona V."/>
        </authorList>
    </citation>
    <scope>NUCLEOTIDE SEQUENCE</scope>
    <source>
        <strain evidence="2">14OD0056</strain>
        <plasmid evidence="2">p14ODK88</plasmid>
    </source>
</reference>
<dbReference type="Pfam" id="PF06834">
    <property type="entry name" value="TraU"/>
    <property type="match status" value="1"/>
</dbReference>
<evidence type="ECO:0000313" key="6">
    <source>
        <dbReference type="Proteomes" id="UP000531813"/>
    </source>
</evidence>
<dbReference type="InterPro" id="IPR009649">
    <property type="entry name" value="TraU"/>
</dbReference>